<dbReference type="SUPFAM" id="SSF48065">
    <property type="entry name" value="DBL homology domain (DH-domain)"/>
    <property type="match status" value="2"/>
</dbReference>
<accession>B3RUA4</accession>
<evidence type="ECO:0000259" key="4">
    <source>
        <dbReference type="PROSITE" id="PS50010"/>
    </source>
</evidence>
<keyword evidence="1 2" id="KW-0728">SH3 domain</keyword>
<evidence type="ECO:0008006" key="7">
    <source>
        <dbReference type="Google" id="ProtNLM"/>
    </source>
</evidence>
<evidence type="ECO:0000313" key="6">
    <source>
        <dbReference type="Proteomes" id="UP000009022"/>
    </source>
</evidence>
<dbReference type="Pfam" id="PF00018">
    <property type="entry name" value="SH3_1"/>
    <property type="match status" value="1"/>
</dbReference>
<dbReference type="RefSeq" id="XP_002111812.1">
    <property type="nucleotide sequence ID" value="XM_002111776.1"/>
</dbReference>
<dbReference type="SMART" id="SM00326">
    <property type="entry name" value="SH3"/>
    <property type="match status" value="1"/>
</dbReference>
<dbReference type="Gene3D" id="1.20.900.10">
    <property type="entry name" value="Dbl homology (DH) domain"/>
    <property type="match status" value="2"/>
</dbReference>
<dbReference type="SMART" id="SM00325">
    <property type="entry name" value="RhoGEF"/>
    <property type="match status" value="1"/>
</dbReference>
<dbReference type="PRINTS" id="PR00452">
    <property type="entry name" value="SH3DOMAIN"/>
</dbReference>
<dbReference type="InParanoid" id="B3RUA4"/>
<dbReference type="CTD" id="6753025"/>
<dbReference type="SUPFAM" id="SSF50044">
    <property type="entry name" value="SH3-domain"/>
    <property type="match status" value="1"/>
</dbReference>
<keyword evidence="6" id="KW-1185">Reference proteome</keyword>
<reference evidence="5 6" key="1">
    <citation type="journal article" date="2008" name="Nature">
        <title>The Trichoplax genome and the nature of placozoans.</title>
        <authorList>
            <person name="Srivastava M."/>
            <person name="Begovic E."/>
            <person name="Chapman J."/>
            <person name="Putnam N.H."/>
            <person name="Hellsten U."/>
            <person name="Kawashima T."/>
            <person name="Kuo A."/>
            <person name="Mitros T."/>
            <person name="Salamov A."/>
            <person name="Carpenter M.L."/>
            <person name="Signorovitch A.Y."/>
            <person name="Moreno M.A."/>
            <person name="Kamm K."/>
            <person name="Grimwood J."/>
            <person name="Schmutz J."/>
            <person name="Shapiro H."/>
            <person name="Grigoriev I.V."/>
            <person name="Buss L.W."/>
            <person name="Schierwater B."/>
            <person name="Dellaporta S.L."/>
            <person name="Rokhsar D.S."/>
        </authorList>
    </citation>
    <scope>NUCLEOTIDE SEQUENCE [LARGE SCALE GENOMIC DNA]</scope>
    <source>
        <strain evidence="5 6">Grell-BS-1999</strain>
    </source>
</reference>
<dbReference type="InterPro" id="IPR001452">
    <property type="entry name" value="SH3_domain"/>
</dbReference>
<evidence type="ECO:0000256" key="2">
    <source>
        <dbReference type="PROSITE-ProRule" id="PRU00192"/>
    </source>
</evidence>
<dbReference type="InterPro" id="IPR035899">
    <property type="entry name" value="DBL_dom_sf"/>
</dbReference>
<feature type="domain" description="DH" evidence="4">
    <location>
        <begin position="464"/>
        <end position="597"/>
    </location>
</feature>
<dbReference type="PANTHER" id="PTHR46026">
    <property type="entry name" value="RHO-TYPE GUANINE NUCLEOTIDE EXCHANGE FACTOR, ISOFORM F"/>
    <property type="match status" value="1"/>
</dbReference>
<dbReference type="CDD" id="cd00174">
    <property type="entry name" value="SH3"/>
    <property type="match status" value="1"/>
</dbReference>
<dbReference type="HOGENOM" id="CLU_347939_0_0_1"/>
<dbReference type="Pfam" id="PF00621">
    <property type="entry name" value="RhoGEF"/>
    <property type="match status" value="2"/>
</dbReference>
<dbReference type="Proteomes" id="UP000009022">
    <property type="component" value="Unassembled WGS sequence"/>
</dbReference>
<evidence type="ECO:0000313" key="5">
    <source>
        <dbReference type="EMBL" id="EDV25779.1"/>
    </source>
</evidence>
<dbReference type="GO" id="GO:0005085">
    <property type="term" value="F:guanyl-nucleotide exchange factor activity"/>
    <property type="evidence" value="ECO:0000318"/>
    <property type="project" value="GO_Central"/>
</dbReference>
<dbReference type="InterPro" id="IPR000219">
    <property type="entry name" value="DH_dom"/>
</dbReference>
<dbReference type="EMBL" id="DS985244">
    <property type="protein sequence ID" value="EDV25779.1"/>
    <property type="molecule type" value="Genomic_DNA"/>
</dbReference>
<dbReference type="PhylomeDB" id="B3RUA4"/>
<organism evidence="5 6">
    <name type="scientific">Trichoplax adhaerens</name>
    <name type="common">Trichoplax reptans</name>
    <dbReference type="NCBI Taxonomy" id="10228"/>
    <lineage>
        <taxon>Eukaryota</taxon>
        <taxon>Metazoa</taxon>
        <taxon>Placozoa</taxon>
        <taxon>Uniplacotomia</taxon>
        <taxon>Trichoplacea</taxon>
        <taxon>Trichoplacidae</taxon>
        <taxon>Trichoplax</taxon>
    </lineage>
</organism>
<dbReference type="InterPro" id="IPR011993">
    <property type="entry name" value="PH-like_dom_sf"/>
</dbReference>
<gene>
    <name evidence="5" type="ORF">TRIADDRAFT_55213</name>
</gene>
<dbReference type="PROSITE" id="PS50002">
    <property type="entry name" value="SH3"/>
    <property type="match status" value="1"/>
</dbReference>
<dbReference type="Gene3D" id="2.30.30.40">
    <property type="entry name" value="SH3 Domains"/>
    <property type="match status" value="1"/>
</dbReference>
<protein>
    <recommendedName>
        <fullName evidence="7">DH domain-containing protein</fullName>
    </recommendedName>
</protein>
<dbReference type="STRING" id="10228.B3RUA4"/>
<feature type="domain" description="SH3" evidence="3">
    <location>
        <begin position="8"/>
        <end position="69"/>
    </location>
</feature>
<dbReference type="PROSITE" id="PS50010">
    <property type="entry name" value="DH_2"/>
    <property type="match status" value="2"/>
</dbReference>
<dbReference type="Gene3D" id="2.30.29.30">
    <property type="entry name" value="Pleckstrin-homology domain (PH domain)/Phosphotyrosine-binding domain (PTB)"/>
    <property type="match status" value="2"/>
</dbReference>
<dbReference type="PANTHER" id="PTHR46026:SF1">
    <property type="entry name" value="RHO-TYPE GUANINE NUCLEOTIDE EXCHANGE FACTOR, ISOFORM F"/>
    <property type="match status" value="1"/>
</dbReference>
<dbReference type="OrthoDB" id="6019202at2759"/>
<dbReference type="GO" id="GO:0005737">
    <property type="term" value="C:cytoplasm"/>
    <property type="evidence" value="ECO:0000318"/>
    <property type="project" value="GO_Central"/>
</dbReference>
<proteinExistence type="predicted"/>
<dbReference type="KEGG" id="tad:TRIADDRAFT_55213"/>
<dbReference type="AlphaFoldDB" id="B3RUA4"/>
<dbReference type="GeneID" id="6753025"/>
<dbReference type="eggNOG" id="KOG2070">
    <property type="taxonomic scope" value="Eukaryota"/>
</dbReference>
<evidence type="ECO:0000256" key="1">
    <source>
        <dbReference type="ARBA" id="ARBA00022443"/>
    </source>
</evidence>
<dbReference type="InterPro" id="IPR036028">
    <property type="entry name" value="SH3-like_dom_sf"/>
</dbReference>
<sequence length="811" mass="92886">MKSIEKEGKRRLVKAKHDYSADSNSDLSFKKGDYIEIIEQPDRDWWKGKLRDKDGYGWFPANHVTEVKVSNVRSSTLPRQNTSGQYYGIVVRDIVKQEEEFIEKLRDIYQYYFIPFKKEEVLPVGDSETVCGKFESLIKIHEGFLKRLKDETARSNNEQSIGSCFLNYLRQFEAFYRFYFINFAVASVLVRRNRIKLDAFIENKRLPTHQGITFATCIEMPLKHFEAYLKALGGLLENIRDGHPCKAALRDALVVFSELFNLCTKLRKAKETEIDIVTKKLIGFEGKYLAHTYGKAIYICTVWIKAAEAKERYLLIFDKVIVLVSAGSGFQGYCLEGTFSITPDLGITVVNDVIKLDENSDGYKCAIEIRDNKSYETYILDVKDFEQILRILQKKLNDASNENLLRRKSASLNFIAKQQPEELGVSAVLGDKPVLPDHKEKRRTVGQYYKSLVMDLLSNEKVYVQELKNILSQCLLPLKSERSLHENDQSIGSFLLENRKELEENYKSYFSCHPVAASTIIQNKEALDALLEKMQLPKMETSSNVTSCISIPLRHLEAYPNKLRELLNSVEDHHPGRNKLLEAFELLSDINKSCAIVRKNKEIETDIITGKLEGFPDENLKGRYGLPMFMCKTQMNDPEASDRYVLVFDTAVALVGVVEKLSGYYCRGDIPISANFKVNTKLRNSGNKSYTSIEIEDKTVSYSFDLEINDAKNLLSLLNRLTYLSIDDDIKGREEVIDQAIDSNGSAVKWNVKMLRPSRLAKTSVELLVKEENINDSRKFLPSSRKKQGTYDAMINMSVLFNNFMIHLAYT</sequence>
<evidence type="ECO:0000259" key="3">
    <source>
        <dbReference type="PROSITE" id="PS50002"/>
    </source>
</evidence>
<name>B3RUA4_TRIAD</name>
<feature type="domain" description="DH" evidence="4">
    <location>
        <begin position="86"/>
        <end position="266"/>
    </location>
</feature>